<reference evidence="3" key="1">
    <citation type="journal article" date="2005" name="Nature">
        <title>The map-based sequence of the rice genome.</title>
        <authorList>
            <consortium name="International rice genome sequencing project (IRGSP)"/>
            <person name="Matsumoto T."/>
            <person name="Wu J."/>
            <person name="Kanamori H."/>
            <person name="Katayose Y."/>
            <person name="Fujisawa M."/>
            <person name="Namiki N."/>
            <person name="Mizuno H."/>
            <person name="Yamamoto K."/>
            <person name="Antonio B.A."/>
            <person name="Baba T."/>
            <person name="Sakata K."/>
            <person name="Nagamura Y."/>
            <person name="Aoki H."/>
            <person name="Arikawa K."/>
            <person name="Arita K."/>
            <person name="Bito T."/>
            <person name="Chiden Y."/>
            <person name="Fujitsuka N."/>
            <person name="Fukunaka R."/>
            <person name="Hamada M."/>
            <person name="Harada C."/>
            <person name="Hayashi A."/>
            <person name="Hijishita S."/>
            <person name="Honda M."/>
            <person name="Hosokawa S."/>
            <person name="Ichikawa Y."/>
            <person name="Idonuma A."/>
            <person name="Iijima M."/>
            <person name="Ikeda M."/>
            <person name="Ikeno M."/>
            <person name="Ito K."/>
            <person name="Ito S."/>
            <person name="Ito T."/>
            <person name="Ito Y."/>
            <person name="Ito Y."/>
            <person name="Iwabuchi A."/>
            <person name="Kamiya K."/>
            <person name="Karasawa W."/>
            <person name="Kurita K."/>
            <person name="Katagiri S."/>
            <person name="Kikuta A."/>
            <person name="Kobayashi H."/>
            <person name="Kobayashi N."/>
            <person name="Machita K."/>
            <person name="Maehara T."/>
            <person name="Masukawa M."/>
            <person name="Mizubayashi T."/>
            <person name="Mukai Y."/>
            <person name="Nagasaki H."/>
            <person name="Nagata Y."/>
            <person name="Naito S."/>
            <person name="Nakashima M."/>
            <person name="Nakama Y."/>
            <person name="Nakamichi Y."/>
            <person name="Nakamura M."/>
            <person name="Meguro A."/>
            <person name="Negishi M."/>
            <person name="Ohta I."/>
            <person name="Ohta T."/>
            <person name="Okamoto M."/>
            <person name="Ono N."/>
            <person name="Saji S."/>
            <person name="Sakaguchi M."/>
            <person name="Sakai K."/>
            <person name="Shibata M."/>
            <person name="Shimokawa T."/>
            <person name="Song J."/>
            <person name="Takazaki Y."/>
            <person name="Terasawa K."/>
            <person name="Tsugane M."/>
            <person name="Tsuji K."/>
            <person name="Ueda S."/>
            <person name="Waki K."/>
            <person name="Yamagata H."/>
            <person name="Yamamoto M."/>
            <person name="Yamamoto S."/>
            <person name="Yamane H."/>
            <person name="Yoshiki S."/>
            <person name="Yoshihara R."/>
            <person name="Yukawa K."/>
            <person name="Zhong H."/>
            <person name="Yano M."/>
            <person name="Yuan Q."/>
            <person name="Ouyang S."/>
            <person name="Liu J."/>
            <person name="Jones K.M."/>
            <person name="Gansberger K."/>
            <person name="Moffat K."/>
            <person name="Hill J."/>
            <person name="Bera J."/>
            <person name="Fadrosh D."/>
            <person name="Jin S."/>
            <person name="Johri S."/>
            <person name="Kim M."/>
            <person name="Overton L."/>
            <person name="Reardon M."/>
            <person name="Tsitrin T."/>
            <person name="Vuong H."/>
            <person name="Weaver B."/>
            <person name="Ciecko A."/>
            <person name="Tallon L."/>
            <person name="Jackson J."/>
            <person name="Pai G."/>
            <person name="Aken S.V."/>
            <person name="Utterback T."/>
            <person name="Reidmuller S."/>
            <person name="Feldblyum T."/>
            <person name="Hsiao J."/>
            <person name="Zismann V."/>
            <person name="Iobst S."/>
            <person name="de Vazeille A.R."/>
            <person name="Buell C.R."/>
            <person name="Ying K."/>
            <person name="Li Y."/>
            <person name="Lu T."/>
            <person name="Huang Y."/>
            <person name="Zhao Q."/>
            <person name="Feng Q."/>
            <person name="Zhang L."/>
            <person name="Zhu J."/>
            <person name="Weng Q."/>
            <person name="Mu J."/>
            <person name="Lu Y."/>
            <person name="Fan D."/>
            <person name="Liu Y."/>
            <person name="Guan J."/>
            <person name="Zhang Y."/>
            <person name="Yu S."/>
            <person name="Liu X."/>
            <person name="Zhang Y."/>
            <person name="Hong G."/>
            <person name="Han B."/>
            <person name="Choisne N."/>
            <person name="Demange N."/>
            <person name="Orjeda G."/>
            <person name="Samain S."/>
            <person name="Cattolico L."/>
            <person name="Pelletier E."/>
            <person name="Couloux A."/>
            <person name="Segurens B."/>
            <person name="Wincker P."/>
            <person name="D'Hont A."/>
            <person name="Scarpelli C."/>
            <person name="Weissenbach J."/>
            <person name="Salanoubat M."/>
            <person name="Quetier F."/>
            <person name="Yu Y."/>
            <person name="Kim H.R."/>
            <person name="Rambo T."/>
            <person name="Currie J."/>
            <person name="Collura K."/>
            <person name="Luo M."/>
            <person name="Yang T."/>
            <person name="Ammiraju J.S.S."/>
            <person name="Engler F."/>
            <person name="Soderlund C."/>
            <person name="Wing R.A."/>
            <person name="Palmer L.E."/>
            <person name="de la Bastide M."/>
            <person name="Spiegel L."/>
            <person name="Nascimento L."/>
            <person name="Zutavern T."/>
            <person name="O'Shaughnessy A."/>
            <person name="Dike S."/>
            <person name="Dedhia N."/>
            <person name="Preston R."/>
            <person name="Balija V."/>
            <person name="McCombie W.R."/>
            <person name="Chow T."/>
            <person name="Chen H."/>
            <person name="Chung M."/>
            <person name="Chen C."/>
            <person name="Shaw J."/>
            <person name="Wu H."/>
            <person name="Hsiao K."/>
            <person name="Chao Y."/>
            <person name="Chu M."/>
            <person name="Cheng C."/>
            <person name="Hour A."/>
            <person name="Lee P."/>
            <person name="Lin S."/>
            <person name="Lin Y."/>
            <person name="Liou J."/>
            <person name="Liu S."/>
            <person name="Hsing Y."/>
            <person name="Raghuvanshi S."/>
            <person name="Mohanty A."/>
            <person name="Bharti A.K."/>
            <person name="Gaur A."/>
            <person name="Gupta V."/>
            <person name="Kumar D."/>
            <person name="Ravi V."/>
            <person name="Vij S."/>
            <person name="Kapur A."/>
            <person name="Khurana P."/>
            <person name="Khurana P."/>
            <person name="Khurana J.P."/>
            <person name="Tyagi A.K."/>
            <person name="Gaikwad K."/>
            <person name="Singh A."/>
            <person name="Dalal V."/>
            <person name="Srivastava S."/>
            <person name="Dixit A."/>
            <person name="Pal A.K."/>
            <person name="Ghazi I.A."/>
            <person name="Yadav M."/>
            <person name="Pandit A."/>
            <person name="Bhargava A."/>
            <person name="Sureshbabu K."/>
            <person name="Batra K."/>
            <person name="Sharma T.R."/>
            <person name="Mohapatra T."/>
            <person name="Singh N.K."/>
            <person name="Messing J."/>
            <person name="Nelson A.B."/>
            <person name="Fuks G."/>
            <person name="Kavchok S."/>
            <person name="Keizer G."/>
            <person name="Linton E."/>
            <person name="Llaca V."/>
            <person name="Song R."/>
            <person name="Tanyolac B."/>
            <person name="Young S."/>
            <person name="Ho-Il K."/>
            <person name="Hahn J.H."/>
            <person name="Sangsakoo G."/>
            <person name="Vanavichit A."/>
            <person name="de Mattos Luiz.A.T."/>
            <person name="Zimmer P.D."/>
            <person name="Malone G."/>
            <person name="Dellagostin O."/>
            <person name="de Oliveira A.C."/>
            <person name="Bevan M."/>
            <person name="Bancroft I."/>
            <person name="Minx P."/>
            <person name="Cordum H."/>
            <person name="Wilson R."/>
            <person name="Cheng Z."/>
            <person name="Jin W."/>
            <person name="Jiang J."/>
            <person name="Leong S.A."/>
            <person name="Iwama H."/>
            <person name="Gojobori T."/>
            <person name="Itoh T."/>
            <person name="Niimura Y."/>
            <person name="Fujii Y."/>
            <person name="Habara T."/>
            <person name="Sakai H."/>
            <person name="Sato Y."/>
            <person name="Wilson G."/>
            <person name="Kumar K."/>
            <person name="McCouch S."/>
            <person name="Juretic N."/>
            <person name="Hoen D."/>
            <person name="Wright S."/>
            <person name="Bruskiewich R."/>
            <person name="Bureau T."/>
            <person name="Miyao A."/>
            <person name="Hirochika H."/>
            <person name="Nishikawa T."/>
            <person name="Kadowaki K."/>
            <person name="Sugiura M."/>
            <person name="Burr B."/>
            <person name="Sasaki T."/>
        </authorList>
    </citation>
    <scope>NUCLEOTIDE SEQUENCE [LARGE SCALE GENOMIC DNA]</scope>
    <source>
        <strain evidence="3">cv. Nipponbare</strain>
    </source>
</reference>
<feature type="compositionally biased region" description="Polar residues" evidence="1">
    <location>
        <begin position="250"/>
        <end position="262"/>
    </location>
</feature>
<proteinExistence type="predicted"/>
<dbReference type="AlphaFoldDB" id="Q2R9F8"/>
<gene>
    <name evidence="2" type="ordered locus">LOC_Os11g08900</name>
</gene>
<organism evidence="2 3">
    <name type="scientific">Oryza sativa subsp. japonica</name>
    <name type="common">Rice</name>
    <dbReference type="NCBI Taxonomy" id="39947"/>
    <lineage>
        <taxon>Eukaryota</taxon>
        <taxon>Viridiplantae</taxon>
        <taxon>Streptophyta</taxon>
        <taxon>Embryophyta</taxon>
        <taxon>Tracheophyta</taxon>
        <taxon>Spermatophyta</taxon>
        <taxon>Magnoliopsida</taxon>
        <taxon>Liliopsida</taxon>
        <taxon>Poales</taxon>
        <taxon>Poaceae</taxon>
        <taxon>BOP clade</taxon>
        <taxon>Oryzoideae</taxon>
        <taxon>Oryzeae</taxon>
        <taxon>Oryzinae</taxon>
        <taxon>Oryza</taxon>
        <taxon>Oryza sativa</taxon>
    </lineage>
</organism>
<feature type="compositionally biased region" description="Low complexity" evidence="1">
    <location>
        <begin position="210"/>
        <end position="233"/>
    </location>
</feature>
<evidence type="ECO:0000313" key="2">
    <source>
        <dbReference type="EMBL" id="AAX96063.1"/>
    </source>
</evidence>
<protein>
    <submittedName>
        <fullName evidence="2">Uncharacterized protein</fullName>
    </submittedName>
</protein>
<feature type="region of interest" description="Disordered" evidence="1">
    <location>
        <begin position="206"/>
        <end position="283"/>
    </location>
</feature>
<reference evidence="3" key="2">
    <citation type="journal article" date="2008" name="Nucleic Acids Res.">
        <title>The rice annotation project database (RAP-DB): 2008 update.</title>
        <authorList>
            <consortium name="The rice annotation project (RAP)"/>
        </authorList>
    </citation>
    <scope>GENOME REANNOTATION</scope>
    <source>
        <strain evidence="3">cv. Nipponbare</strain>
    </source>
</reference>
<dbReference type="EMBL" id="AC145322">
    <property type="protein sequence ID" value="AAX96063.1"/>
    <property type="molecule type" value="Genomic_DNA"/>
</dbReference>
<name>Q2R9F8_ORYSJ</name>
<dbReference type="Proteomes" id="UP000000763">
    <property type="component" value="Chromosome 11"/>
</dbReference>
<sequence>MASSEPAALTSWPVQEVLHKFHQAVRLGWLHFDLLNILRVWPVLDSDRGALFRPRLKLKLFLLPVDMETDTPRSHVNVGSCGAKERTPQNERRLLLHVHVQHHKVNRDEEIPYLDWHIVHYPCRERVVEDLGPDGNGIPPQFNNFQDRIDYAVQHALINQSGVLVNTLTNMVKSLVNGIIAKHQATGPVYLPGGVFPNYRPLVTGNQQGSSNVPPVQPAASVSAPAPTAPSSAQRQMTNPRLLTREQPQHGGQNVNRLTQEQVAAMFLPNPPTADPVQSLPNQ</sequence>
<accession>Q2R9F8</accession>
<evidence type="ECO:0000256" key="1">
    <source>
        <dbReference type="SAM" id="MobiDB-lite"/>
    </source>
</evidence>
<evidence type="ECO:0000313" key="3">
    <source>
        <dbReference type="Proteomes" id="UP000000763"/>
    </source>
</evidence>